<dbReference type="CDD" id="cd17535">
    <property type="entry name" value="REC_NarL-like"/>
    <property type="match status" value="1"/>
</dbReference>
<dbReference type="PANTHER" id="PTHR43214:SF43">
    <property type="entry name" value="TWO-COMPONENT RESPONSE REGULATOR"/>
    <property type="match status" value="1"/>
</dbReference>
<dbReference type="InterPro" id="IPR016032">
    <property type="entry name" value="Sig_transdc_resp-reg_C-effctor"/>
</dbReference>
<dbReference type="CDD" id="cd06170">
    <property type="entry name" value="LuxR_C_like"/>
    <property type="match status" value="1"/>
</dbReference>
<comment type="caution">
    <text evidence="6">The sequence shown here is derived from an EMBL/GenBank/DDBJ whole genome shotgun (WGS) entry which is preliminary data.</text>
</comment>
<dbReference type="PROSITE" id="PS50110">
    <property type="entry name" value="RESPONSE_REGULATORY"/>
    <property type="match status" value="1"/>
</dbReference>
<evidence type="ECO:0000313" key="6">
    <source>
        <dbReference type="EMBL" id="OQX02798.1"/>
    </source>
</evidence>
<accession>A0A1Y1QD57</accession>
<dbReference type="PROSITE" id="PS50043">
    <property type="entry name" value="HTH_LUXR_2"/>
    <property type="match status" value="1"/>
</dbReference>
<dbReference type="PANTHER" id="PTHR43214">
    <property type="entry name" value="TWO-COMPONENT RESPONSE REGULATOR"/>
    <property type="match status" value="1"/>
</dbReference>
<dbReference type="GO" id="GO:0000160">
    <property type="term" value="P:phosphorelay signal transduction system"/>
    <property type="evidence" value="ECO:0007669"/>
    <property type="project" value="InterPro"/>
</dbReference>
<dbReference type="SUPFAM" id="SSF46894">
    <property type="entry name" value="C-terminal effector domain of the bipartite response regulators"/>
    <property type="match status" value="1"/>
</dbReference>
<dbReference type="Pfam" id="PF00072">
    <property type="entry name" value="Response_reg"/>
    <property type="match status" value="1"/>
</dbReference>
<dbReference type="GO" id="GO:0003677">
    <property type="term" value="F:DNA binding"/>
    <property type="evidence" value="ECO:0007669"/>
    <property type="project" value="UniProtKB-KW"/>
</dbReference>
<dbReference type="Gene3D" id="3.40.50.2300">
    <property type="match status" value="1"/>
</dbReference>
<feature type="domain" description="Response regulatory" evidence="5">
    <location>
        <begin position="6"/>
        <end position="122"/>
    </location>
</feature>
<dbReference type="SMART" id="SM00421">
    <property type="entry name" value="HTH_LUXR"/>
    <property type="match status" value="1"/>
</dbReference>
<dbReference type="InterPro" id="IPR000792">
    <property type="entry name" value="Tscrpt_reg_LuxR_C"/>
</dbReference>
<keyword evidence="2" id="KW-0238">DNA-binding</keyword>
<evidence type="ECO:0000259" key="5">
    <source>
        <dbReference type="PROSITE" id="PS50110"/>
    </source>
</evidence>
<evidence type="ECO:0000256" key="1">
    <source>
        <dbReference type="ARBA" id="ARBA00022553"/>
    </source>
</evidence>
<dbReference type="InterPro" id="IPR058245">
    <property type="entry name" value="NreC/VraR/RcsB-like_REC"/>
</dbReference>
<evidence type="ECO:0008006" key="8">
    <source>
        <dbReference type="Google" id="ProtNLM"/>
    </source>
</evidence>
<evidence type="ECO:0000256" key="3">
    <source>
        <dbReference type="PROSITE-ProRule" id="PRU00169"/>
    </source>
</evidence>
<organism evidence="6 7">
    <name type="scientific">Thiothrix lacustris</name>
    <dbReference type="NCBI Taxonomy" id="525917"/>
    <lineage>
        <taxon>Bacteria</taxon>
        <taxon>Pseudomonadati</taxon>
        <taxon>Pseudomonadota</taxon>
        <taxon>Gammaproteobacteria</taxon>
        <taxon>Thiotrichales</taxon>
        <taxon>Thiotrichaceae</taxon>
        <taxon>Thiothrix</taxon>
    </lineage>
</organism>
<feature type="domain" description="HTH luxR-type" evidence="4">
    <location>
        <begin position="141"/>
        <end position="211"/>
    </location>
</feature>
<keyword evidence="1 3" id="KW-0597">Phosphoprotein</keyword>
<dbReference type="GO" id="GO:0006355">
    <property type="term" value="P:regulation of DNA-templated transcription"/>
    <property type="evidence" value="ECO:0007669"/>
    <property type="project" value="InterPro"/>
</dbReference>
<reference evidence="6 7" key="1">
    <citation type="submission" date="2017-01" db="EMBL/GenBank/DDBJ databases">
        <title>Novel large sulfur bacteria in the metagenomes of groundwater-fed chemosynthetic microbial mats in the Lake Huron basin.</title>
        <authorList>
            <person name="Sharrar A.M."/>
            <person name="Flood B.E."/>
            <person name="Bailey J.V."/>
            <person name="Jones D.S."/>
            <person name="Biddanda B."/>
            <person name="Ruberg S.A."/>
            <person name="Marcus D.N."/>
            <person name="Dick G.J."/>
        </authorList>
    </citation>
    <scope>NUCLEOTIDE SEQUENCE [LARGE SCALE GENOMIC DNA]</scope>
    <source>
        <strain evidence="6">A8</strain>
    </source>
</reference>
<dbReference type="InterPro" id="IPR039420">
    <property type="entry name" value="WalR-like"/>
</dbReference>
<dbReference type="SUPFAM" id="SSF52172">
    <property type="entry name" value="CheY-like"/>
    <property type="match status" value="1"/>
</dbReference>
<dbReference type="AlphaFoldDB" id="A0A1Y1QD57"/>
<evidence type="ECO:0000259" key="4">
    <source>
        <dbReference type="PROSITE" id="PS50043"/>
    </source>
</evidence>
<dbReference type="SMART" id="SM00448">
    <property type="entry name" value="REC"/>
    <property type="match status" value="1"/>
</dbReference>
<protein>
    <recommendedName>
        <fullName evidence="8">DNA-binding response regulator</fullName>
    </recommendedName>
</protein>
<gene>
    <name evidence="6" type="ORF">BWK73_41470</name>
</gene>
<dbReference type="Pfam" id="PF00196">
    <property type="entry name" value="GerE"/>
    <property type="match status" value="1"/>
</dbReference>
<name>A0A1Y1QD57_9GAMM</name>
<proteinExistence type="predicted"/>
<evidence type="ECO:0000313" key="7">
    <source>
        <dbReference type="Proteomes" id="UP000192491"/>
    </source>
</evidence>
<dbReference type="EMBL" id="MTEJ01000455">
    <property type="protein sequence ID" value="OQX02798.1"/>
    <property type="molecule type" value="Genomic_DNA"/>
</dbReference>
<evidence type="ECO:0000256" key="2">
    <source>
        <dbReference type="ARBA" id="ARBA00023125"/>
    </source>
</evidence>
<feature type="modified residue" description="4-aspartylphosphate" evidence="3">
    <location>
        <position position="57"/>
    </location>
</feature>
<dbReference type="Proteomes" id="UP000192491">
    <property type="component" value="Unassembled WGS sequence"/>
</dbReference>
<dbReference type="InterPro" id="IPR001789">
    <property type="entry name" value="Sig_transdc_resp-reg_receiver"/>
</dbReference>
<sequence>MEKAIRVMVVDDHPSLREGLMALLRYETDIEVVGYAVDGEDALIKAVEFQPDVVLMDISMPKMNGLEATRQLRDTLPAIRVLMFTGGETPNDVLEAMLAGAAGYADKKDSVETLGIKIKAVHAGIPIFPAISSTVNTANAALNNTKKLTPTELKVLQLAVQGLSAKGMARALSTPEKDVGEKLVNTHLANIRAKWDVHNAVGMVLYAIKNGLVNIPPV</sequence>
<dbReference type="InterPro" id="IPR011006">
    <property type="entry name" value="CheY-like_superfamily"/>
</dbReference>